<feature type="compositionally biased region" description="Pro residues" evidence="1">
    <location>
        <begin position="570"/>
        <end position="581"/>
    </location>
</feature>
<feature type="compositionally biased region" description="Polar residues" evidence="1">
    <location>
        <begin position="464"/>
        <end position="476"/>
    </location>
</feature>
<feature type="compositionally biased region" description="Basic and acidic residues" evidence="1">
    <location>
        <begin position="502"/>
        <end position="511"/>
    </location>
</feature>
<feature type="compositionally biased region" description="Basic and acidic residues" evidence="1">
    <location>
        <begin position="115"/>
        <end position="133"/>
    </location>
</feature>
<feature type="compositionally biased region" description="Low complexity" evidence="1">
    <location>
        <begin position="556"/>
        <end position="569"/>
    </location>
</feature>
<organism evidence="2 3">
    <name type="scientific">Aedes aegypti</name>
    <name type="common">Yellowfever mosquito</name>
    <name type="synonym">Culex aegypti</name>
    <dbReference type="NCBI Taxonomy" id="7159"/>
    <lineage>
        <taxon>Eukaryota</taxon>
        <taxon>Metazoa</taxon>
        <taxon>Ecdysozoa</taxon>
        <taxon>Arthropoda</taxon>
        <taxon>Hexapoda</taxon>
        <taxon>Insecta</taxon>
        <taxon>Pterygota</taxon>
        <taxon>Neoptera</taxon>
        <taxon>Endopterygota</taxon>
        <taxon>Diptera</taxon>
        <taxon>Nematocera</taxon>
        <taxon>Culicoidea</taxon>
        <taxon>Culicidae</taxon>
        <taxon>Culicinae</taxon>
        <taxon>Aedini</taxon>
        <taxon>Aedes</taxon>
        <taxon>Stegomyia</taxon>
    </lineage>
</organism>
<feature type="compositionally biased region" description="Basic and acidic residues" evidence="1">
    <location>
        <begin position="350"/>
        <end position="369"/>
    </location>
</feature>
<evidence type="ECO:0000256" key="1">
    <source>
        <dbReference type="SAM" id="MobiDB-lite"/>
    </source>
</evidence>
<dbReference type="VEuPathDB" id="VectorBase:AAEL018703"/>
<sequence length="687" mass="77301">MRQPFRSLSIVSGNSTFDFELEDLAAPPPPLSLSAPELNVEPPPAPRMRPAVSSTELLYERAMARFYQAVAMEETENQRKEAERRRSITVVETQHQQQQQQLQQQPETAGVVSRVSDRRSSLRRRLSGDKETIVKQSSFESQHSSTVDDVIPEEKDEVDKVKDLGEEEGAVAMDKVPDLDEELSISSSMDSMLEELKRRESARSSRSRIMSDDEEMETYHPGPRVMSPYRNPDPSQAVQVLTKPLPMPDPNFVPKPILKRPSTEILTKDEKEKKIAPSKPERKSLSNIFDRKSPAKEERKPSPIRTPPQVEKENTPEVEVKIPEPPQSPEPSSEKQAPTGQEINTAIKSEAARQRRLESRQSSIEESRAVADFYSEIVQQVETAKKPRQLPLYMNPDEARKLNERGRSRETSYERLVGSRSGSRSPMPPEETHRAQKSRSPSLTSEQTITKGKPARESRILRQRSASIDNDTSRPSSAMKEHPPMPQTQQETAFNSSGAIEEPTRRSRPLRESTAIAKKRNVSQTRSRSSSGVRDGVATPEKTPMDVARRARLRSASKSPAALQRTPIAEPVPEPPKPPLTPSVAPTLPILITPSVTPTPSTPVETPKPQEQRSRSQSQAPELPPAETTYQSTVSYLTDVALFALACWLYLFKNPKLAIPIIVLIMYRHIRDALRHRMPPWMKRTLS</sequence>
<feature type="compositionally biased region" description="Low complexity" evidence="1">
    <location>
        <begin position="94"/>
        <end position="114"/>
    </location>
</feature>
<dbReference type="AlphaFoldDB" id="Q17AE1"/>
<reference evidence="2" key="2">
    <citation type="journal article" date="2007" name="Science">
        <title>Genome sequence of Aedes aegypti, a major arbovirus vector.</title>
        <authorList>
            <person name="Nene V."/>
            <person name="Wortman J.R."/>
            <person name="Lawson D."/>
            <person name="Haas B."/>
            <person name="Kodira C."/>
            <person name="Tu Z.J."/>
            <person name="Loftus B."/>
            <person name="Xi Z."/>
            <person name="Megy K."/>
            <person name="Grabherr M."/>
            <person name="Ren Q."/>
            <person name="Zdobnov E.M."/>
            <person name="Lobo N.F."/>
            <person name="Campbell K.S."/>
            <person name="Brown S.E."/>
            <person name="Bonaldo M.F."/>
            <person name="Zhu J."/>
            <person name="Sinkins S.P."/>
            <person name="Hogenkamp D.G."/>
            <person name="Amedeo P."/>
            <person name="Arensburger P."/>
            <person name="Atkinson P.W."/>
            <person name="Bidwell S."/>
            <person name="Biedler J."/>
            <person name="Birney E."/>
            <person name="Bruggner R.V."/>
            <person name="Costas J."/>
            <person name="Coy M.R."/>
            <person name="Crabtree J."/>
            <person name="Crawford M."/>
            <person name="Debruyn B."/>
            <person name="Decaprio D."/>
            <person name="Eiglmeier K."/>
            <person name="Eisenstadt E."/>
            <person name="El-Dorry H."/>
            <person name="Gelbart W.M."/>
            <person name="Gomes S.L."/>
            <person name="Hammond M."/>
            <person name="Hannick L.I."/>
            <person name="Hogan J.R."/>
            <person name="Holmes M.H."/>
            <person name="Jaffe D."/>
            <person name="Johnston J.S."/>
            <person name="Kennedy R.C."/>
            <person name="Koo H."/>
            <person name="Kravitz S."/>
            <person name="Kriventseva E.V."/>
            <person name="Kulp D."/>
            <person name="Labutti K."/>
            <person name="Lee E."/>
            <person name="Li S."/>
            <person name="Lovin D.D."/>
            <person name="Mao C."/>
            <person name="Mauceli E."/>
            <person name="Menck C.F."/>
            <person name="Miller J.R."/>
            <person name="Montgomery P."/>
            <person name="Mori A."/>
            <person name="Nascimento A.L."/>
            <person name="Naveira H.F."/>
            <person name="Nusbaum C."/>
            <person name="O'leary S."/>
            <person name="Orvis J."/>
            <person name="Pertea M."/>
            <person name="Quesneville H."/>
            <person name="Reidenbach K.R."/>
            <person name="Rogers Y.H."/>
            <person name="Roth C.W."/>
            <person name="Schneider J.R."/>
            <person name="Schatz M."/>
            <person name="Shumway M."/>
            <person name="Stanke M."/>
            <person name="Stinson E.O."/>
            <person name="Tubio J.M."/>
            <person name="Vanzee J.P."/>
            <person name="Verjovski-Almeida S."/>
            <person name="Werner D."/>
            <person name="White O."/>
            <person name="Wyder S."/>
            <person name="Zeng Q."/>
            <person name="Zhao Q."/>
            <person name="Zhao Y."/>
            <person name="Hill C.A."/>
            <person name="Raikhel A.S."/>
            <person name="Soares M.B."/>
            <person name="Knudson D.L."/>
            <person name="Lee N.H."/>
            <person name="Galagan J."/>
            <person name="Salzberg S.L."/>
            <person name="Paulsen I.T."/>
            <person name="Dimopoulos G."/>
            <person name="Collins F.H."/>
            <person name="Birren B."/>
            <person name="Fraser-Liggett C.M."/>
            <person name="Severson D.W."/>
        </authorList>
    </citation>
    <scope>NUCLEOTIDE SEQUENCE [LARGE SCALE GENOMIC DNA]</scope>
    <source>
        <strain evidence="2">Liverpool</strain>
    </source>
</reference>
<reference evidence="2" key="1">
    <citation type="submission" date="2005-10" db="EMBL/GenBank/DDBJ databases">
        <authorList>
            <person name="Loftus B.J."/>
            <person name="Nene V.M."/>
            <person name="Hannick L.I."/>
            <person name="Bidwell S."/>
            <person name="Haas B."/>
            <person name="Amedeo P."/>
            <person name="Orvis J."/>
            <person name="Wortman J.R."/>
            <person name="White O.R."/>
            <person name="Salzberg S."/>
            <person name="Shumway M."/>
            <person name="Koo H."/>
            <person name="Zhao Y."/>
            <person name="Holmes M."/>
            <person name="Miller J."/>
            <person name="Schatz M."/>
            <person name="Pop M."/>
            <person name="Pai G."/>
            <person name="Utterback T."/>
            <person name="Rogers Y.-H."/>
            <person name="Kravitz S."/>
            <person name="Fraser C.M."/>
        </authorList>
    </citation>
    <scope>NUCLEOTIDE SEQUENCE</scope>
    <source>
        <strain evidence="2">Liverpool</strain>
    </source>
</reference>
<dbReference type="STRING" id="7159.Q17AE1"/>
<dbReference type="PaxDb" id="7159-AAEL018338-PA"/>
<feature type="compositionally biased region" description="Polar residues" evidence="1">
    <location>
        <begin position="438"/>
        <end position="450"/>
    </location>
</feature>
<reference evidence="2" key="3">
    <citation type="submission" date="2012-09" db="EMBL/GenBank/DDBJ databases">
        <authorList>
            <consortium name="VectorBase"/>
        </authorList>
    </citation>
    <scope>NUCLEOTIDE SEQUENCE</scope>
    <source>
        <strain evidence="2">Liverpool</strain>
    </source>
</reference>
<feature type="compositionally biased region" description="Basic and acidic residues" evidence="1">
    <location>
        <begin position="397"/>
        <end position="413"/>
    </location>
</feature>
<protein>
    <submittedName>
        <fullName evidence="2">AAEL005333-PA</fullName>
    </submittedName>
</protein>
<feature type="compositionally biased region" description="Low complexity" evidence="1">
    <location>
        <begin position="586"/>
        <end position="607"/>
    </location>
</feature>
<feature type="compositionally biased region" description="Basic and acidic residues" evidence="1">
    <location>
        <begin position="194"/>
        <end position="203"/>
    </location>
</feature>
<dbReference type="Proteomes" id="UP000682892">
    <property type="component" value="Chromosome 2"/>
</dbReference>
<evidence type="ECO:0000313" key="2">
    <source>
        <dbReference type="EMBL" id="EAT43219.1"/>
    </source>
</evidence>
<feature type="compositionally biased region" description="Basic and acidic residues" evidence="1">
    <location>
        <begin position="266"/>
        <end position="301"/>
    </location>
</feature>
<feature type="compositionally biased region" description="Polar residues" evidence="1">
    <location>
        <begin position="487"/>
        <end position="498"/>
    </location>
</feature>
<gene>
    <name evidence="2" type="ORF">AaeL_AAEL005333</name>
</gene>
<feature type="region of interest" description="Disordered" evidence="1">
    <location>
        <begin position="73"/>
        <end position="369"/>
    </location>
</feature>
<dbReference type="OMA" id="MPPEETH"/>
<feature type="region of interest" description="Disordered" evidence="1">
    <location>
        <begin position="383"/>
        <end position="627"/>
    </location>
</feature>
<dbReference type="eggNOG" id="KOG0613">
    <property type="taxonomic scope" value="Eukaryota"/>
</dbReference>
<name>Q17AE1_AEDAE</name>
<proteinExistence type="predicted"/>
<accession>Q17AE1</accession>
<feature type="compositionally biased region" description="Basic and acidic residues" evidence="1">
    <location>
        <begin position="76"/>
        <end position="86"/>
    </location>
</feature>
<feature type="compositionally biased region" description="Polar residues" evidence="1">
    <location>
        <begin position="335"/>
        <end position="347"/>
    </location>
</feature>
<dbReference type="EMBL" id="CH477336">
    <property type="protein sequence ID" value="EAT43219.1"/>
    <property type="molecule type" value="Genomic_DNA"/>
</dbReference>
<evidence type="ECO:0000313" key="3">
    <source>
        <dbReference type="Proteomes" id="UP000682892"/>
    </source>
</evidence>
<feature type="region of interest" description="Disordered" evidence="1">
    <location>
        <begin position="21"/>
        <end position="51"/>
    </location>
</feature>
<dbReference type="PhylomeDB" id="Q17AE1"/>
<feature type="compositionally biased region" description="Polar residues" evidence="1">
    <location>
        <begin position="134"/>
        <end position="147"/>
    </location>
</feature>
<feature type="compositionally biased region" description="Basic and acidic residues" evidence="1">
    <location>
        <begin position="310"/>
        <end position="322"/>
    </location>
</feature>